<keyword evidence="4 6" id="KW-0378">Hydrolase</keyword>
<dbReference type="PANTHER" id="PTHR11802">
    <property type="entry name" value="SERINE PROTEASE FAMILY S10 SERINE CARBOXYPEPTIDASE"/>
    <property type="match status" value="1"/>
</dbReference>
<dbReference type="SUPFAM" id="SSF53474">
    <property type="entry name" value="alpha/beta-Hydrolases"/>
    <property type="match status" value="1"/>
</dbReference>
<dbReference type="InterPro" id="IPR018202">
    <property type="entry name" value="Ser_caboxypep_ser_AS"/>
</dbReference>
<keyword evidence="5" id="KW-0325">Glycoprotein</keyword>
<reference evidence="7" key="1">
    <citation type="submission" date="2020-05" db="EMBL/GenBank/DDBJ databases">
        <title>Mycena genomes resolve the evolution of fungal bioluminescence.</title>
        <authorList>
            <person name="Tsai I.J."/>
        </authorList>
    </citation>
    <scope>NUCLEOTIDE SEQUENCE</scope>
    <source>
        <strain evidence="7">CCC161011</strain>
    </source>
</reference>
<sequence>MPTTDFGPDWQPYFEVTGLFPNLTKIIPRSFAGNVGVNRAGHPNATLFFWAFEKANGSLTNDCLGNDDPWIIWLNGGPGASSLLGLLTENGPLRVTKDYAVVKNNYSWHQLADTIWVDQPVGTGYATTDPNGYVPDEDQMGVDFVGFLSNLVKIFPCLDTRPLYLTGESYAGTQDHQPYITKTLFSTPNPPVRLKRFAIGDGTLGSRAVHVELPTLTTIETYPQLINYDPEVYEYFKTQEHLCGYDLNLTYPQNGHFPTLVEPSEQQVPSTSFTFQSRLKKNPQALLKAVWRWNQPESFSLNTRETEHREERRQQWKRGIANRPNGTLDPTYGCHLFEEMWDYAVNFSSPWAQVGAGGKDVYNIPDALDPEIPSDATTFLNDKTVKAAIHAPISKDWQEDTPYPFGGQFIDPSPEPMVFLSDLASEAREHAVGMIFYSGNDDSLIAHRGTEVIIQNITWGGVQGFTRKPSTPFTDDQGNFAGIIHQERGLKYVLFQNAGHLVPQSVPGVAFTFVRDFVLGFNNTGEVDNPTESAVGGEDPNLMADALPGNPAIYWASKAGEDIASTVAPSATRAAWDAFLATATAVLSADGPQSSGSTSGTNNAAVG</sequence>
<name>A0A8H6Z2N6_9AGAR</name>
<dbReference type="GO" id="GO:0004185">
    <property type="term" value="F:serine-type carboxypeptidase activity"/>
    <property type="evidence" value="ECO:0007669"/>
    <property type="project" value="UniProtKB-UniRule"/>
</dbReference>
<dbReference type="PRINTS" id="PR00724">
    <property type="entry name" value="CRBOXYPTASEC"/>
</dbReference>
<evidence type="ECO:0000256" key="3">
    <source>
        <dbReference type="ARBA" id="ARBA00022670"/>
    </source>
</evidence>
<organism evidence="7 8">
    <name type="scientific">Mycena venus</name>
    <dbReference type="NCBI Taxonomy" id="2733690"/>
    <lineage>
        <taxon>Eukaryota</taxon>
        <taxon>Fungi</taxon>
        <taxon>Dikarya</taxon>
        <taxon>Basidiomycota</taxon>
        <taxon>Agaricomycotina</taxon>
        <taxon>Agaricomycetes</taxon>
        <taxon>Agaricomycetidae</taxon>
        <taxon>Agaricales</taxon>
        <taxon>Marasmiineae</taxon>
        <taxon>Mycenaceae</taxon>
        <taxon>Mycena</taxon>
    </lineage>
</organism>
<evidence type="ECO:0000256" key="6">
    <source>
        <dbReference type="RuleBase" id="RU361156"/>
    </source>
</evidence>
<evidence type="ECO:0000256" key="5">
    <source>
        <dbReference type="ARBA" id="ARBA00023180"/>
    </source>
</evidence>
<dbReference type="OrthoDB" id="443318at2759"/>
<gene>
    <name evidence="7" type="ORF">MVEN_00201700</name>
</gene>
<dbReference type="Proteomes" id="UP000620124">
    <property type="component" value="Unassembled WGS sequence"/>
</dbReference>
<comment type="caution">
    <text evidence="7">The sequence shown here is derived from an EMBL/GenBank/DDBJ whole genome shotgun (WGS) entry which is preliminary data.</text>
</comment>
<keyword evidence="8" id="KW-1185">Reference proteome</keyword>
<dbReference type="Gene3D" id="3.40.50.1820">
    <property type="entry name" value="alpha/beta hydrolase"/>
    <property type="match status" value="1"/>
</dbReference>
<comment type="similarity">
    <text evidence="1 6">Belongs to the peptidase S10 family.</text>
</comment>
<dbReference type="InterPro" id="IPR001563">
    <property type="entry name" value="Peptidase_S10"/>
</dbReference>
<evidence type="ECO:0000313" key="8">
    <source>
        <dbReference type="Proteomes" id="UP000620124"/>
    </source>
</evidence>
<dbReference type="EC" id="3.4.16.-" evidence="6"/>
<dbReference type="GO" id="GO:0006508">
    <property type="term" value="P:proteolysis"/>
    <property type="evidence" value="ECO:0007669"/>
    <property type="project" value="UniProtKB-KW"/>
</dbReference>
<accession>A0A8H6Z2N6</accession>
<proteinExistence type="inferred from homology"/>
<evidence type="ECO:0000313" key="7">
    <source>
        <dbReference type="EMBL" id="KAF7368766.1"/>
    </source>
</evidence>
<dbReference type="AlphaFoldDB" id="A0A8H6Z2N6"/>
<evidence type="ECO:0000256" key="1">
    <source>
        <dbReference type="ARBA" id="ARBA00009431"/>
    </source>
</evidence>
<evidence type="ECO:0000256" key="4">
    <source>
        <dbReference type="ARBA" id="ARBA00022801"/>
    </source>
</evidence>
<dbReference type="EMBL" id="JACAZI010000002">
    <property type="protein sequence ID" value="KAF7368766.1"/>
    <property type="molecule type" value="Genomic_DNA"/>
</dbReference>
<dbReference type="PANTHER" id="PTHR11802:SF479">
    <property type="entry name" value="CARBOXYPEPTIDASE"/>
    <property type="match status" value="1"/>
</dbReference>
<keyword evidence="3 6" id="KW-0645">Protease</keyword>
<dbReference type="Pfam" id="PF00450">
    <property type="entry name" value="Peptidase_S10"/>
    <property type="match status" value="1"/>
</dbReference>
<evidence type="ECO:0000256" key="2">
    <source>
        <dbReference type="ARBA" id="ARBA00022645"/>
    </source>
</evidence>
<dbReference type="InterPro" id="IPR029058">
    <property type="entry name" value="AB_hydrolase_fold"/>
</dbReference>
<protein>
    <recommendedName>
        <fullName evidence="6">Carboxypeptidase</fullName>
        <ecNumber evidence="6">3.4.16.-</ecNumber>
    </recommendedName>
</protein>
<dbReference type="PROSITE" id="PS00131">
    <property type="entry name" value="CARBOXYPEPT_SER_SER"/>
    <property type="match status" value="1"/>
</dbReference>
<keyword evidence="2 6" id="KW-0121">Carboxypeptidase</keyword>